<dbReference type="InterPro" id="IPR037523">
    <property type="entry name" value="VOC_core"/>
</dbReference>
<dbReference type="InterPro" id="IPR029068">
    <property type="entry name" value="Glyas_Bleomycin-R_OHBP_Dase"/>
</dbReference>
<evidence type="ECO:0000313" key="2">
    <source>
        <dbReference type="EMBL" id="OIO15099.1"/>
    </source>
</evidence>
<accession>A0A1J4TVP5</accession>
<reference evidence="2 3" key="1">
    <citation type="journal article" date="2016" name="Environ. Microbiol.">
        <title>Genomic resolution of a cold subsurface aquifer community provides metabolic insights for novel microbes adapted to high CO concentrations.</title>
        <authorList>
            <person name="Probst A.J."/>
            <person name="Castelle C.J."/>
            <person name="Singh A."/>
            <person name="Brown C.T."/>
            <person name="Anantharaman K."/>
            <person name="Sharon I."/>
            <person name="Hug L.A."/>
            <person name="Burstein D."/>
            <person name="Emerson J.B."/>
            <person name="Thomas B.C."/>
            <person name="Banfield J.F."/>
        </authorList>
    </citation>
    <scope>NUCLEOTIDE SEQUENCE [LARGE SCALE GENOMIC DNA]</scope>
    <source>
        <strain evidence="2">CG1_02_37_22</strain>
    </source>
</reference>
<dbReference type="AlphaFoldDB" id="A0A1J4TVP5"/>
<dbReference type="SUPFAM" id="SSF54593">
    <property type="entry name" value="Glyoxalase/Bleomycin resistance protein/Dihydroxybiphenyl dioxygenase"/>
    <property type="match status" value="1"/>
</dbReference>
<dbReference type="CDD" id="cd06587">
    <property type="entry name" value="VOC"/>
    <property type="match status" value="1"/>
</dbReference>
<comment type="caution">
    <text evidence="2">The sequence shown here is derived from an EMBL/GenBank/DDBJ whole genome shotgun (WGS) entry which is preliminary data.</text>
</comment>
<evidence type="ECO:0000313" key="3">
    <source>
        <dbReference type="Proteomes" id="UP000183120"/>
    </source>
</evidence>
<dbReference type="Proteomes" id="UP000183120">
    <property type="component" value="Unassembled WGS sequence"/>
</dbReference>
<evidence type="ECO:0000259" key="1">
    <source>
        <dbReference type="PROSITE" id="PS51819"/>
    </source>
</evidence>
<gene>
    <name evidence="2" type="ORF">AUJ73_01315</name>
</gene>
<feature type="domain" description="VOC" evidence="1">
    <location>
        <begin position="4"/>
        <end position="126"/>
    </location>
</feature>
<protein>
    <recommendedName>
        <fullName evidence="1">VOC domain-containing protein</fullName>
    </recommendedName>
</protein>
<proteinExistence type="predicted"/>
<dbReference type="STRING" id="1805209.AUJ73_01315"/>
<dbReference type="Gene3D" id="3.10.180.10">
    <property type="entry name" value="2,3-Dihydroxybiphenyl 1,2-Dioxygenase, domain 1"/>
    <property type="match status" value="1"/>
</dbReference>
<dbReference type="EMBL" id="MNUY01000018">
    <property type="protein sequence ID" value="OIO15099.1"/>
    <property type="molecule type" value="Genomic_DNA"/>
</dbReference>
<name>A0A1J4TVP5_9BACT</name>
<dbReference type="PROSITE" id="PS51819">
    <property type="entry name" value="VOC"/>
    <property type="match status" value="1"/>
</dbReference>
<sequence length="127" mass="15165">MKMKVLHTALQYKDEKKAEIFFGKVLDLKKQNEFTLSSNFSDFVFGIKKDIKVIVYSQKNTTFEIFIAPKKAKNIFEHLCIQISNKEELIKRCRKYGIKMISTERNGNKYLFIRDFSDYLYEIKEKN</sequence>
<organism evidence="2 3">
    <name type="scientific">Candidatus Gottesmanbacteria bacterium CG1_02_37_22</name>
    <dbReference type="NCBI Taxonomy" id="1805209"/>
    <lineage>
        <taxon>Bacteria</taxon>
        <taxon>Candidatus Gottesmaniibacteriota</taxon>
    </lineage>
</organism>